<reference evidence="1" key="1">
    <citation type="journal article" date="2021" name="IMA Fungus">
        <title>Genomic characterization of three marine fungi, including Emericellopsis atlantica sp. nov. with signatures of a generalist lifestyle and marine biomass degradation.</title>
        <authorList>
            <person name="Hagestad O.C."/>
            <person name="Hou L."/>
            <person name="Andersen J.H."/>
            <person name="Hansen E.H."/>
            <person name="Altermark B."/>
            <person name="Li C."/>
            <person name="Kuhnert E."/>
            <person name="Cox R.J."/>
            <person name="Crous P.W."/>
            <person name="Spatafora J.W."/>
            <person name="Lail K."/>
            <person name="Amirebrahimi M."/>
            <person name="Lipzen A."/>
            <person name="Pangilinan J."/>
            <person name="Andreopoulos W."/>
            <person name="Hayes R.D."/>
            <person name="Ng V."/>
            <person name="Grigoriev I.V."/>
            <person name="Jackson S.A."/>
            <person name="Sutton T.D.S."/>
            <person name="Dobson A.D.W."/>
            <person name="Rama T."/>
        </authorList>
    </citation>
    <scope>NUCLEOTIDE SEQUENCE</scope>
    <source>
        <strain evidence="1">TRa3180A</strain>
    </source>
</reference>
<dbReference type="EMBL" id="MU254710">
    <property type="protein sequence ID" value="KAG9239929.1"/>
    <property type="molecule type" value="Genomic_DNA"/>
</dbReference>
<proteinExistence type="predicted"/>
<dbReference type="Proteomes" id="UP000887226">
    <property type="component" value="Unassembled WGS sequence"/>
</dbReference>
<sequence length="73" mass="8042">MRFWDYASLARLVWGQCRASALARAPICDPALTLGTHCHTNTKLGIVLTSPTLYIDFEDVLENEGYAILTLSG</sequence>
<organism evidence="1 2">
    <name type="scientific">Calycina marina</name>
    <dbReference type="NCBI Taxonomy" id="1763456"/>
    <lineage>
        <taxon>Eukaryota</taxon>
        <taxon>Fungi</taxon>
        <taxon>Dikarya</taxon>
        <taxon>Ascomycota</taxon>
        <taxon>Pezizomycotina</taxon>
        <taxon>Leotiomycetes</taxon>
        <taxon>Helotiales</taxon>
        <taxon>Pezizellaceae</taxon>
        <taxon>Calycina</taxon>
    </lineage>
</organism>
<gene>
    <name evidence="1" type="ORF">BJ878DRAFT_529490</name>
</gene>
<comment type="caution">
    <text evidence="1">The sequence shown here is derived from an EMBL/GenBank/DDBJ whole genome shotgun (WGS) entry which is preliminary data.</text>
</comment>
<evidence type="ECO:0000313" key="2">
    <source>
        <dbReference type="Proteomes" id="UP000887226"/>
    </source>
</evidence>
<protein>
    <submittedName>
        <fullName evidence="1">Uncharacterized protein</fullName>
    </submittedName>
</protein>
<name>A0A9P7YU09_9HELO</name>
<keyword evidence="2" id="KW-1185">Reference proteome</keyword>
<evidence type="ECO:0000313" key="1">
    <source>
        <dbReference type="EMBL" id="KAG9239929.1"/>
    </source>
</evidence>
<dbReference type="AlphaFoldDB" id="A0A9P7YU09"/>
<accession>A0A9P7YU09</accession>